<dbReference type="Proteomes" id="UP000553756">
    <property type="component" value="Unassembled WGS sequence"/>
</dbReference>
<organism evidence="1 2">
    <name type="scientific">Bifidobacterium panos</name>
    <dbReference type="NCBI Taxonomy" id="2675321"/>
    <lineage>
        <taxon>Bacteria</taxon>
        <taxon>Bacillati</taxon>
        <taxon>Actinomycetota</taxon>
        <taxon>Actinomycetes</taxon>
        <taxon>Bifidobacteriales</taxon>
        <taxon>Bifidobacteriaceae</taxon>
        <taxon>Bifidobacterium</taxon>
    </lineage>
</organism>
<gene>
    <name evidence="1" type="ORF">G1C94_1449</name>
</gene>
<accession>A0ABX1T1C4</accession>
<dbReference type="SUPFAM" id="SSF103084">
    <property type="entry name" value="Holliday junction resolvase RusA"/>
    <property type="match status" value="1"/>
</dbReference>
<evidence type="ECO:0000313" key="2">
    <source>
        <dbReference type="Proteomes" id="UP000553756"/>
    </source>
</evidence>
<feature type="non-terminal residue" evidence="1">
    <location>
        <position position="120"/>
    </location>
</feature>
<comment type="caution">
    <text evidence="1">The sequence shown here is derived from an EMBL/GenBank/DDBJ whole genome shotgun (WGS) entry which is preliminary data.</text>
</comment>
<evidence type="ECO:0000313" key="1">
    <source>
        <dbReference type="EMBL" id="NMN02827.1"/>
    </source>
</evidence>
<dbReference type="RefSeq" id="WP_172147231.1">
    <property type="nucleotide sequence ID" value="NZ_JAAIIJ010000036.1"/>
</dbReference>
<reference evidence="1 2" key="1">
    <citation type="submission" date="2020-02" db="EMBL/GenBank/DDBJ databases">
        <title>Characterization of phylogenetic diversity of novel bifidobacterial species isolated in Czech ZOOs.</title>
        <authorList>
            <person name="Lugli G.A."/>
            <person name="Vera N.B."/>
            <person name="Ventura M."/>
        </authorList>
    </citation>
    <scope>NUCLEOTIDE SEQUENCE [LARGE SCALE GENOMIC DNA]</scope>
    <source>
        <strain evidence="1 2">DSM 109963</strain>
    </source>
</reference>
<dbReference type="EMBL" id="JAAIIJ010000036">
    <property type="protein sequence ID" value="NMN02827.1"/>
    <property type="molecule type" value="Genomic_DNA"/>
</dbReference>
<dbReference type="InterPro" id="IPR036614">
    <property type="entry name" value="RusA-like_sf"/>
</dbReference>
<sequence length="120" mass="13854">MTPIEIRFDIPRNEWWTQNRRGSWQVKYAHTRAVKQRARLQALAFKHARPDSVPSRFPVHVTATVHPLTSGRFDPENAAPMVKAILDALTDAGWWPDDDGKHLIGPDYRAGERSQHKGWY</sequence>
<keyword evidence="2" id="KW-1185">Reference proteome</keyword>
<protein>
    <submittedName>
        <fullName evidence="1">Uncharacterized protein</fullName>
    </submittedName>
</protein>
<proteinExistence type="predicted"/>
<name>A0ABX1T1C4_9BIFI</name>
<dbReference type="Gene3D" id="3.30.1330.70">
    <property type="entry name" value="Holliday junction resolvase RusA"/>
    <property type="match status" value="1"/>
</dbReference>